<feature type="transmembrane region" description="Helical" evidence="12">
    <location>
        <begin position="86"/>
        <end position="108"/>
    </location>
</feature>
<evidence type="ECO:0000256" key="7">
    <source>
        <dbReference type="ARBA" id="ARBA00022475"/>
    </source>
</evidence>
<dbReference type="InterPro" id="IPR053408">
    <property type="entry name" value="MlaE_Permease"/>
</dbReference>
<evidence type="ECO:0000256" key="4">
    <source>
        <dbReference type="ARBA" id="ARBA00011380"/>
    </source>
</evidence>
<dbReference type="NCBIfam" id="TIGR00056">
    <property type="entry name" value="MlaE family lipid ABC transporter permease subunit"/>
    <property type="match status" value="1"/>
</dbReference>
<gene>
    <name evidence="13" type="primary">mlaE</name>
    <name evidence="13" type="ORF">VCB98_00485</name>
</gene>
<evidence type="ECO:0000256" key="5">
    <source>
        <dbReference type="ARBA" id="ARBA00020857"/>
    </source>
</evidence>
<dbReference type="InterPro" id="IPR003453">
    <property type="entry name" value="ABC_MlaE_roteobac"/>
</dbReference>
<reference evidence="13 14" key="1">
    <citation type="submission" date="2023-12" db="EMBL/GenBank/DDBJ databases">
        <title>Whole-genome sequencing of halo(alkali)philic microorganisms from hypersaline lakes.</title>
        <authorList>
            <person name="Sorokin D.Y."/>
            <person name="Merkel A.Y."/>
            <person name="Messina E."/>
            <person name="Yakimov M."/>
        </authorList>
    </citation>
    <scope>NUCLEOTIDE SEQUENCE [LARGE SCALE GENOMIC DNA]</scope>
    <source>
        <strain evidence="13 14">AB-CW1</strain>
    </source>
</reference>
<dbReference type="PANTHER" id="PTHR30188">
    <property type="entry name" value="ABC TRANSPORTER PERMEASE PROTEIN-RELATED"/>
    <property type="match status" value="1"/>
</dbReference>
<feature type="transmembrane region" description="Helical" evidence="12">
    <location>
        <begin position="55"/>
        <end position="74"/>
    </location>
</feature>
<dbReference type="GO" id="GO:0043190">
    <property type="term" value="C:ATP-binding cassette (ABC) transporter complex"/>
    <property type="evidence" value="ECO:0007669"/>
    <property type="project" value="InterPro"/>
</dbReference>
<keyword evidence="10 12" id="KW-1133">Transmembrane helix</keyword>
<feature type="transmembrane region" description="Helical" evidence="12">
    <location>
        <begin position="198"/>
        <end position="218"/>
    </location>
</feature>
<keyword evidence="8 12" id="KW-0997">Cell inner membrane</keyword>
<evidence type="ECO:0000256" key="1">
    <source>
        <dbReference type="ARBA" id="ARBA00002460"/>
    </source>
</evidence>
<evidence type="ECO:0000256" key="3">
    <source>
        <dbReference type="ARBA" id="ARBA00007556"/>
    </source>
</evidence>
<dbReference type="Proteomes" id="UP001302316">
    <property type="component" value="Unassembled WGS sequence"/>
</dbReference>
<evidence type="ECO:0000256" key="9">
    <source>
        <dbReference type="ARBA" id="ARBA00022692"/>
    </source>
</evidence>
<feature type="transmembrane region" description="Helical" evidence="12">
    <location>
        <begin position="147"/>
        <end position="178"/>
    </location>
</feature>
<organism evidence="13 14">
    <name type="scientific">Natronospira elongata</name>
    <dbReference type="NCBI Taxonomy" id="3110268"/>
    <lineage>
        <taxon>Bacteria</taxon>
        <taxon>Pseudomonadati</taxon>
        <taxon>Pseudomonadota</taxon>
        <taxon>Gammaproteobacteria</taxon>
        <taxon>Natronospirales</taxon>
        <taxon>Natronospiraceae</taxon>
        <taxon>Natronospira</taxon>
    </lineage>
</organism>
<evidence type="ECO:0000256" key="8">
    <source>
        <dbReference type="ARBA" id="ARBA00022519"/>
    </source>
</evidence>
<comment type="subunit">
    <text evidence="4">The complex is composed of two ATP-binding proteins (MlaF), two transmembrane proteins (MlaE), two cytoplasmic solute-binding proteins (MlaB) and six periplasmic solute-binding proteins (MlaD).</text>
</comment>
<protein>
    <recommendedName>
        <fullName evidence="5">Intermembrane phospholipid transport system permease protein MlaE</fullName>
    </recommendedName>
</protein>
<dbReference type="PANTHER" id="PTHR30188:SF4">
    <property type="entry name" value="PROTEIN TRIGALACTOSYLDIACYLGLYCEROL 1, CHLOROPLASTIC"/>
    <property type="match status" value="1"/>
</dbReference>
<dbReference type="NCBIfam" id="NF033619">
    <property type="entry name" value="perm_MlaE_1"/>
    <property type="match status" value="1"/>
</dbReference>
<dbReference type="AlphaFoldDB" id="A0AAP6JGE5"/>
<evidence type="ECO:0000256" key="6">
    <source>
        <dbReference type="ARBA" id="ARBA00022448"/>
    </source>
</evidence>
<dbReference type="EMBL" id="JAYGII010000001">
    <property type="protein sequence ID" value="MEA5444294.1"/>
    <property type="molecule type" value="Genomic_DNA"/>
</dbReference>
<dbReference type="InterPro" id="IPR030802">
    <property type="entry name" value="Permease_MalE"/>
</dbReference>
<keyword evidence="14" id="KW-1185">Reference proteome</keyword>
<comment type="caution">
    <text evidence="13">The sequence shown here is derived from an EMBL/GenBank/DDBJ whole genome shotgun (WGS) entry which is preliminary data.</text>
</comment>
<evidence type="ECO:0000313" key="13">
    <source>
        <dbReference type="EMBL" id="MEA5444294.1"/>
    </source>
</evidence>
<evidence type="ECO:0000256" key="10">
    <source>
        <dbReference type="ARBA" id="ARBA00022989"/>
    </source>
</evidence>
<evidence type="ECO:0000313" key="14">
    <source>
        <dbReference type="Proteomes" id="UP001302316"/>
    </source>
</evidence>
<sequence>MRAMFRDLGEALREFVETLGAMTRFLGRLLWETPAALMRFGLVWYQLHRIGAHSLLIIGISAVFVGMVLALQGYHILNQFGATESLGVMVAMTLVRELGPVLTAVLFAGRAGTSLASEIGLMRATDQLSGMEMMAVDPVKRVIMPRFLAGVIAVPLLAAIFSALGIFGGYVVGVGLLGVDAGPFWSQMNAAVDVRTDVMSGVWKSIAFGITASLVAVYEGYNAPPTAEGVSRATTRAIVITAVAVLAINLLITAIIVGEG</sequence>
<comment type="subcellular location">
    <subcellularLocation>
        <location evidence="2 12">Cell inner membrane</location>
        <topology evidence="2 12">Multi-pass membrane protein</topology>
    </subcellularLocation>
</comment>
<evidence type="ECO:0000256" key="12">
    <source>
        <dbReference type="RuleBase" id="RU362044"/>
    </source>
</evidence>
<feature type="transmembrane region" description="Helical" evidence="12">
    <location>
        <begin position="238"/>
        <end position="257"/>
    </location>
</feature>
<keyword evidence="9 12" id="KW-0812">Transmembrane</keyword>
<accession>A0AAP6JGE5</accession>
<keyword evidence="7" id="KW-1003">Cell membrane</keyword>
<name>A0AAP6JGE5_9GAMM</name>
<evidence type="ECO:0000256" key="11">
    <source>
        <dbReference type="ARBA" id="ARBA00023136"/>
    </source>
</evidence>
<comment type="function">
    <text evidence="1">Part of the ABC transporter complex MlaFEDB, which is involved in a phospholipid transport pathway that maintains lipid asymmetry in the outer membrane by retrograde trafficking of phospholipids from the outer membrane to the inner membrane. Probably responsible for the translocation of the substrate across the membrane.</text>
</comment>
<keyword evidence="11 12" id="KW-0472">Membrane</keyword>
<proteinExistence type="inferred from homology"/>
<comment type="similarity">
    <text evidence="3 12">Belongs to the MlaE permease family.</text>
</comment>
<dbReference type="RefSeq" id="WP_346049340.1">
    <property type="nucleotide sequence ID" value="NZ_JAYGII010000001.1"/>
</dbReference>
<dbReference type="GO" id="GO:0005548">
    <property type="term" value="F:phospholipid transporter activity"/>
    <property type="evidence" value="ECO:0007669"/>
    <property type="project" value="TreeGrafter"/>
</dbReference>
<keyword evidence="6" id="KW-0813">Transport</keyword>
<dbReference type="Pfam" id="PF02405">
    <property type="entry name" value="MlaE"/>
    <property type="match status" value="1"/>
</dbReference>
<evidence type="ECO:0000256" key="2">
    <source>
        <dbReference type="ARBA" id="ARBA00004429"/>
    </source>
</evidence>